<evidence type="ECO:0000313" key="2">
    <source>
        <dbReference type="EMBL" id="MBF9067521.1"/>
    </source>
</evidence>
<evidence type="ECO:0000313" key="3">
    <source>
        <dbReference type="Proteomes" id="UP000657385"/>
    </source>
</evidence>
<dbReference type="Pfam" id="PF20401">
    <property type="entry name" value="Rhomboid_2"/>
    <property type="match status" value="1"/>
</dbReference>
<feature type="transmembrane region" description="Helical" evidence="1">
    <location>
        <begin position="121"/>
        <end position="142"/>
    </location>
</feature>
<dbReference type="AlphaFoldDB" id="A0A931FDF4"/>
<gene>
    <name evidence="2" type="ORF">I2501_05640</name>
</gene>
<keyword evidence="1" id="KW-0812">Transmembrane</keyword>
<reference evidence="2" key="1">
    <citation type="submission" date="2020-11" db="EMBL/GenBank/DDBJ databases">
        <title>Isolation and identification of active actinomycetes.</title>
        <authorList>
            <person name="Yu B."/>
        </authorList>
    </citation>
    <scope>NUCLEOTIDE SEQUENCE</scope>
    <source>
        <strain evidence="2">NEAU-YB345</strain>
    </source>
</reference>
<feature type="transmembrane region" description="Helical" evidence="1">
    <location>
        <begin position="97"/>
        <end position="115"/>
    </location>
</feature>
<comment type="caution">
    <text evidence="2">The sequence shown here is derived from an EMBL/GenBank/DDBJ whole genome shotgun (WGS) entry which is preliminary data.</text>
</comment>
<keyword evidence="1" id="KW-1133">Transmembrane helix</keyword>
<feature type="transmembrane region" description="Helical" evidence="1">
    <location>
        <begin position="181"/>
        <end position="201"/>
    </location>
</feature>
<dbReference type="RefSeq" id="WP_196192694.1">
    <property type="nucleotide sequence ID" value="NZ_JADPRT010000002.1"/>
</dbReference>
<protein>
    <submittedName>
        <fullName evidence="2">Uncharacterized protein</fullName>
    </submittedName>
</protein>
<dbReference type="InterPro" id="IPR046862">
    <property type="entry name" value="Rhomboid_2"/>
</dbReference>
<proteinExistence type="predicted"/>
<feature type="transmembrane region" description="Helical" evidence="1">
    <location>
        <begin position="33"/>
        <end position="55"/>
    </location>
</feature>
<dbReference type="Proteomes" id="UP000657385">
    <property type="component" value="Unassembled WGS sequence"/>
</dbReference>
<sequence length="250" mass="28035">MTRVARPVRPGSEPPPSNLVARAATRLWALARFLIRSAPGTYLWLFVLGINTLALTRMSPRFKHWFLATHSTNLVELSHHPVKVLISSAFWTETPSFFFWFVIFNLFLVPAEWWLGTARWLAVVVLAHVLATLISEGTVQLMINAHMYPHRERFVIDIGVSYGLSGGVGVLAWWWAKPWRWWYLGISAAFYGVLLGVSTNFTNLGHLCAYLIGVACLPLTRGRRGGDMTPAQLVTPLRKRLTGTPLRGAG</sequence>
<accession>A0A931FDF4</accession>
<feature type="transmembrane region" description="Helical" evidence="1">
    <location>
        <begin position="154"/>
        <end position="175"/>
    </location>
</feature>
<evidence type="ECO:0000256" key="1">
    <source>
        <dbReference type="SAM" id="Phobius"/>
    </source>
</evidence>
<organism evidence="2 3">
    <name type="scientific">Streptacidiphilus fuscans</name>
    <dbReference type="NCBI Taxonomy" id="2789292"/>
    <lineage>
        <taxon>Bacteria</taxon>
        <taxon>Bacillati</taxon>
        <taxon>Actinomycetota</taxon>
        <taxon>Actinomycetes</taxon>
        <taxon>Kitasatosporales</taxon>
        <taxon>Streptomycetaceae</taxon>
        <taxon>Streptacidiphilus</taxon>
    </lineage>
</organism>
<name>A0A931FDF4_9ACTN</name>
<dbReference type="EMBL" id="JADPRT010000002">
    <property type="protein sequence ID" value="MBF9067521.1"/>
    <property type="molecule type" value="Genomic_DNA"/>
</dbReference>
<keyword evidence="1" id="KW-0472">Membrane</keyword>
<keyword evidence="3" id="KW-1185">Reference proteome</keyword>